<dbReference type="AlphaFoldDB" id="A0A510E510"/>
<keyword evidence="2" id="KW-0472">Membrane</keyword>
<dbReference type="GeneID" id="41718501"/>
<dbReference type="RefSeq" id="WP_149528702.1">
    <property type="nucleotide sequence ID" value="NZ_AP018929.1"/>
</dbReference>
<dbReference type="EMBL" id="AP018930">
    <property type="protein sequence ID" value="BBG27625.1"/>
    <property type="molecule type" value="Genomic_DNA"/>
</dbReference>
<feature type="transmembrane region" description="Helical" evidence="2">
    <location>
        <begin position="99"/>
        <end position="117"/>
    </location>
</feature>
<evidence type="ECO:0000256" key="1">
    <source>
        <dbReference type="SAM" id="MobiDB-lite"/>
    </source>
</evidence>
<proteinExistence type="predicted"/>
<dbReference type="STRING" id="1294262.GCA_001316085_02160"/>
<evidence type="ECO:0000256" key="2">
    <source>
        <dbReference type="SAM" id="Phobius"/>
    </source>
</evidence>
<sequence>MIGYTLASLGLLILAFSFIALPLSSSYVTTWNFTSPPWFTRSVIHVHNGSFVFTNSTTTLLLNSSFKLKTSGTFSLKGEGNASIIFHGVRLFYGFYPRLVGYLLTGIGAFIEAYLLAKRMKWVRFSMKEIILKKVGRERRKKEGKKTMKKGKQKKKRTI</sequence>
<dbReference type="EMBL" id="AP018929">
    <property type="protein sequence ID" value="BBG24841.1"/>
    <property type="molecule type" value="Genomic_DNA"/>
</dbReference>
<keyword evidence="2" id="KW-1133">Transmembrane helix</keyword>
<dbReference type="Proteomes" id="UP000325030">
    <property type="component" value="Chromosome"/>
</dbReference>
<dbReference type="KEGG" id="step:IC006_2175"/>
<accession>A0A510DX80</accession>
<reference evidence="6" key="1">
    <citation type="submission" date="2018-09" db="EMBL/GenBank/DDBJ databases">
        <title>Complete Genome Sequencing of Sulfolobus sp. JCM 16834.</title>
        <authorList>
            <person name="Kato S."/>
            <person name="Itoh T."/>
            <person name="Ohkuma M."/>
        </authorList>
    </citation>
    <scope>NUCLEOTIDE SEQUENCE [LARGE SCALE GENOMIC DNA]</scope>
    <source>
        <strain evidence="6">IC-007</strain>
    </source>
</reference>
<protein>
    <submittedName>
        <fullName evidence="4">Uncharacterized protein</fullName>
    </submittedName>
</protein>
<accession>A0A510E510</accession>
<evidence type="ECO:0000313" key="3">
    <source>
        <dbReference type="EMBL" id="BBG24841.1"/>
    </source>
</evidence>
<evidence type="ECO:0000313" key="4">
    <source>
        <dbReference type="EMBL" id="BBG27625.1"/>
    </source>
</evidence>
<evidence type="ECO:0000313" key="6">
    <source>
        <dbReference type="Proteomes" id="UP000325030"/>
    </source>
</evidence>
<name>A0A510E510_9CREN</name>
<reference evidence="4 5" key="2">
    <citation type="journal article" date="2020" name="Int. J. Syst. Evol. Microbiol.">
        <title>Sulfuracidifex tepidarius gen. nov., sp. nov. and transfer of Sulfolobus metallicus Huber and Stetter 1992 to the genus Sulfuracidifex as Sulfuracidifex metallicus comb. nov.</title>
        <authorList>
            <person name="Itoh T."/>
            <person name="Miura T."/>
            <person name="Sakai H.D."/>
            <person name="Kato S."/>
            <person name="Ohkuma M."/>
            <person name="Takashina T."/>
        </authorList>
    </citation>
    <scope>NUCLEOTIDE SEQUENCE</scope>
    <source>
        <strain evidence="3 5">IC-006</strain>
        <strain evidence="4">IC-007</strain>
    </source>
</reference>
<evidence type="ECO:0000313" key="5">
    <source>
        <dbReference type="Proteomes" id="UP000322983"/>
    </source>
</evidence>
<gene>
    <name evidence="3" type="ORF">IC006_2175</name>
    <name evidence="4" type="ORF">IC007_2179</name>
</gene>
<dbReference type="Proteomes" id="UP000322983">
    <property type="component" value="Chromosome"/>
</dbReference>
<organism evidence="4 6">
    <name type="scientific">Sulfuracidifex tepidarius</name>
    <dbReference type="NCBI Taxonomy" id="1294262"/>
    <lineage>
        <taxon>Archaea</taxon>
        <taxon>Thermoproteota</taxon>
        <taxon>Thermoprotei</taxon>
        <taxon>Sulfolobales</taxon>
        <taxon>Sulfolobaceae</taxon>
        <taxon>Sulfuracidifex</taxon>
    </lineage>
</organism>
<keyword evidence="2" id="KW-0812">Transmembrane</keyword>
<keyword evidence="5" id="KW-1185">Reference proteome</keyword>
<feature type="region of interest" description="Disordered" evidence="1">
    <location>
        <begin position="138"/>
        <end position="159"/>
    </location>
</feature>